<dbReference type="PROSITE" id="PS50164">
    <property type="entry name" value="GIY_YIG"/>
    <property type="match status" value="1"/>
</dbReference>
<name>A0A449BFD2_HAPAX</name>
<sequence>MNLKEKLKLLPDNPGCYLMKNDQGQVIYVGKAKNLKNRVKSYFMGSHNTKTTKLVSEIRDFDLVITNSEQESLILELNLIKEYRPKYNIVFMDDKTYPYIEITNTVPPEIRVVRTKKTKGKLFGPYPNVISARETARLLQLIFPMGRIETIPNFYEEIGSDIVTDISNNYNKQVAKITRFLKGDTKEIIDALTKAMIKYSENMMFERAAVIRDKIEHIKNTTEKQIISLNDYKDRDIIGVAYNDEDIAIQILFMRNGKITDQHQVVFSYVGDAKEFSINYLVQFYEDFLPDELLFDMKMFKEEELVDLKNIFIPQKGDKRKIVELASKNARMDLENYQMLYRNKFEKTNQALDKLKELLEIKKVDLIEVFDNSQLFGTAPISAMIVYENGKFNKKLYRKYHLKTTQNDDYAAMREVIYRRYQKVLIEGLNKPDLVLVDGGKGHLKIAKEVLDSLNLDIKVAGLRKNDKHQLEAIVLSDKEVLLKDHRDVYQLLFKISEEVHRYAITFHRQTRKKKFKESPLDKVVGLGPVRKQKLLKSFNSIKDMANASDERFISLKIPKEVIKSIRDVLKDEINN</sequence>
<dbReference type="Gene3D" id="3.40.1440.10">
    <property type="entry name" value="GIY-YIG endonuclease"/>
    <property type="match status" value="1"/>
</dbReference>
<dbReference type="Pfam" id="PF01541">
    <property type="entry name" value="GIY-YIG"/>
    <property type="match status" value="1"/>
</dbReference>
<dbReference type="STRING" id="1278311.GCA_000428705_00638"/>
<dbReference type="InterPro" id="IPR047296">
    <property type="entry name" value="GIY-YIG_UvrC_Cho"/>
</dbReference>
<dbReference type="OrthoDB" id="9804933at2"/>
<dbReference type="InterPro" id="IPR050066">
    <property type="entry name" value="UvrABC_protein_C"/>
</dbReference>
<evidence type="ECO:0000259" key="7">
    <source>
        <dbReference type="PROSITE" id="PS50151"/>
    </source>
</evidence>
<dbReference type="Pfam" id="PF08459">
    <property type="entry name" value="UvrC_RNaseH_dom"/>
    <property type="match status" value="1"/>
</dbReference>
<evidence type="ECO:0000259" key="9">
    <source>
        <dbReference type="PROSITE" id="PS50165"/>
    </source>
</evidence>
<comment type="subcellular location">
    <subcellularLocation>
        <location evidence="6">Cytoplasm</location>
    </subcellularLocation>
</comment>
<evidence type="ECO:0000313" key="11">
    <source>
        <dbReference type="Proteomes" id="UP000289841"/>
    </source>
</evidence>
<dbReference type="SUPFAM" id="SSF47781">
    <property type="entry name" value="RuvA domain 2-like"/>
    <property type="match status" value="1"/>
</dbReference>
<dbReference type="GO" id="GO:0006289">
    <property type="term" value="P:nucleotide-excision repair"/>
    <property type="evidence" value="ECO:0007669"/>
    <property type="project" value="UniProtKB-UniRule"/>
</dbReference>
<dbReference type="SUPFAM" id="SSF82771">
    <property type="entry name" value="GIY-YIG endonuclease"/>
    <property type="match status" value="1"/>
</dbReference>
<keyword evidence="2 6" id="KW-0227">DNA damage</keyword>
<keyword evidence="6" id="KW-0742">SOS response</keyword>
<evidence type="ECO:0000259" key="8">
    <source>
        <dbReference type="PROSITE" id="PS50164"/>
    </source>
</evidence>
<dbReference type="PANTHER" id="PTHR30562:SF1">
    <property type="entry name" value="UVRABC SYSTEM PROTEIN C"/>
    <property type="match status" value="1"/>
</dbReference>
<dbReference type="CDD" id="cd10434">
    <property type="entry name" value="GIY-YIG_UvrC_Cho"/>
    <property type="match status" value="1"/>
</dbReference>
<feature type="domain" description="UVR" evidence="7">
    <location>
        <begin position="186"/>
        <end position="221"/>
    </location>
</feature>
<accession>A0A449BFD2</accession>
<dbReference type="AlphaFoldDB" id="A0A449BFD2"/>
<dbReference type="Proteomes" id="UP000289841">
    <property type="component" value="Chromosome"/>
</dbReference>
<dbReference type="PROSITE" id="PS50165">
    <property type="entry name" value="UVRC"/>
    <property type="match status" value="1"/>
</dbReference>
<organism evidence="10 11">
    <name type="scientific">Haploplasma axanthum</name>
    <name type="common">Acholeplasma axanthum</name>
    <dbReference type="NCBI Taxonomy" id="29552"/>
    <lineage>
        <taxon>Bacteria</taxon>
        <taxon>Bacillati</taxon>
        <taxon>Mycoplasmatota</taxon>
        <taxon>Mollicutes</taxon>
        <taxon>Acholeplasmatales</taxon>
        <taxon>Acholeplasmataceae</taxon>
        <taxon>Haploplasma</taxon>
    </lineage>
</organism>
<evidence type="ECO:0000256" key="5">
    <source>
        <dbReference type="ARBA" id="ARBA00023204"/>
    </source>
</evidence>
<dbReference type="FunFam" id="3.40.1440.10:FF:000001">
    <property type="entry name" value="UvrABC system protein C"/>
    <property type="match status" value="1"/>
</dbReference>
<gene>
    <name evidence="6 10" type="primary">uvrC</name>
    <name evidence="10" type="ORF">NCTC10138_01538</name>
</gene>
<dbReference type="SUPFAM" id="SSF46600">
    <property type="entry name" value="C-terminal UvrC-binding domain of UvrB"/>
    <property type="match status" value="1"/>
</dbReference>
<dbReference type="GO" id="GO:0009381">
    <property type="term" value="F:excinuclease ABC activity"/>
    <property type="evidence" value="ECO:0007669"/>
    <property type="project" value="UniProtKB-UniRule"/>
</dbReference>
<dbReference type="InterPro" id="IPR004791">
    <property type="entry name" value="UvrC"/>
</dbReference>
<dbReference type="Pfam" id="PF02151">
    <property type="entry name" value="UVR"/>
    <property type="match status" value="1"/>
</dbReference>
<dbReference type="PROSITE" id="PS50151">
    <property type="entry name" value="UVR"/>
    <property type="match status" value="1"/>
</dbReference>
<dbReference type="PANTHER" id="PTHR30562">
    <property type="entry name" value="UVRC/OXIDOREDUCTASE"/>
    <property type="match status" value="1"/>
</dbReference>
<dbReference type="InterPro" id="IPR001943">
    <property type="entry name" value="UVR_dom"/>
</dbReference>
<dbReference type="Pfam" id="PF22920">
    <property type="entry name" value="UvrC_RNaseH"/>
    <property type="match status" value="1"/>
</dbReference>
<evidence type="ECO:0000256" key="4">
    <source>
        <dbReference type="ARBA" id="ARBA00022881"/>
    </source>
</evidence>
<comment type="similarity">
    <text evidence="6">Belongs to the UvrC family.</text>
</comment>
<dbReference type="KEGG" id="aaxa:NCTC10138_01538"/>
<keyword evidence="3 6" id="KW-0228">DNA excision</keyword>
<dbReference type="GO" id="GO:0009432">
    <property type="term" value="P:SOS response"/>
    <property type="evidence" value="ECO:0007669"/>
    <property type="project" value="UniProtKB-UniRule"/>
</dbReference>
<proteinExistence type="inferred from homology"/>
<dbReference type="EMBL" id="LR215048">
    <property type="protein sequence ID" value="VEU81146.1"/>
    <property type="molecule type" value="Genomic_DNA"/>
</dbReference>
<feature type="domain" description="UvrC family homology region profile" evidence="9">
    <location>
        <begin position="237"/>
        <end position="451"/>
    </location>
</feature>
<evidence type="ECO:0000256" key="2">
    <source>
        <dbReference type="ARBA" id="ARBA00022763"/>
    </source>
</evidence>
<dbReference type="InterPro" id="IPR010994">
    <property type="entry name" value="RuvA_2-like"/>
</dbReference>
<evidence type="ECO:0000256" key="3">
    <source>
        <dbReference type="ARBA" id="ARBA00022769"/>
    </source>
</evidence>
<dbReference type="InterPro" id="IPR038476">
    <property type="entry name" value="UvrC_RNase_H_dom_sf"/>
</dbReference>
<protein>
    <recommendedName>
        <fullName evidence="6">UvrABC system protein C</fullName>
        <shortName evidence="6">Protein UvrC</shortName>
    </recommendedName>
    <alternativeName>
        <fullName evidence="6">Excinuclease ABC subunit C</fullName>
    </alternativeName>
</protein>
<evidence type="ECO:0000256" key="1">
    <source>
        <dbReference type="ARBA" id="ARBA00022490"/>
    </source>
</evidence>
<dbReference type="InterPro" id="IPR036876">
    <property type="entry name" value="UVR_dom_sf"/>
</dbReference>
<dbReference type="SMART" id="SM00465">
    <property type="entry name" value="GIYc"/>
    <property type="match status" value="1"/>
</dbReference>
<dbReference type="InterPro" id="IPR035901">
    <property type="entry name" value="GIY-YIG_endonuc_sf"/>
</dbReference>
<dbReference type="InterPro" id="IPR000305">
    <property type="entry name" value="GIY-YIG_endonuc"/>
</dbReference>
<keyword evidence="1 6" id="KW-0963">Cytoplasm</keyword>
<keyword evidence="4 6" id="KW-0267">Excision nuclease</keyword>
<keyword evidence="11" id="KW-1185">Reference proteome</keyword>
<dbReference type="InterPro" id="IPR001162">
    <property type="entry name" value="UvrC_RNase_H_dom"/>
</dbReference>
<reference evidence="10 11" key="1">
    <citation type="submission" date="2019-01" db="EMBL/GenBank/DDBJ databases">
        <authorList>
            <consortium name="Pathogen Informatics"/>
        </authorList>
    </citation>
    <scope>NUCLEOTIDE SEQUENCE [LARGE SCALE GENOMIC DNA]</scope>
    <source>
        <strain evidence="10 11">NCTC10138</strain>
    </source>
</reference>
<dbReference type="HAMAP" id="MF_00203">
    <property type="entry name" value="UvrC"/>
    <property type="match status" value="1"/>
</dbReference>
<comment type="function">
    <text evidence="6">The UvrABC repair system catalyzes the recognition and processing of DNA lesions. UvrC both incises the 5' and 3' sides of the lesion. The N-terminal half is responsible for the 3' incision and the C-terminal half is responsible for the 5' incision.</text>
</comment>
<dbReference type="Gene3D" id="3.30.420.340">
    <property type="entry name" value="UvrC, RNAse H endonuclease domain"/>
    <property type="match status" value="1"/>
</dbReference>
<feature type="domain" description="GIY-YIG" evidence="8">
    <location>
        <begin position="12"/>
        <end position="89"/>
    </location>
</feature>
<keyword evidence="5 6" id="KW-0234">DNA repair</keyword>
<dbReference type="GO" id="GO:0003677">
    <property type="term" value="F:DNA binding"/>
    <property type="evidence" value="ECO:0007669"/>
    <property type="project" value="UniProtKB-UniRule"/>
</dbReference>
<dbReference type="Gene3D" id="1.10.150.20">
    <property type="entry name" value="5' to 3' exonuclease, C-terminal subdomain"/>
    <property type="match status" value="1"/>
</dbReference>
<dbReference type="NCBIfam" id="TIGR00194">
    <property type="entry name" value="uvrC"/>
    <property type="match status" value="1"/>
</dbReference>
<dbReference type="GO" id="GO:0009380">
    <property type="term" value="C:excinuclease repair complex"/>
    <property type="evidence" value="ECO:0007669"/>
    <property type="project" value="InterPro"/>
</dbReference>
<comment type="subunit">
    <text evidence="6">Interacts with UvrB in an incision complex.</text>
</comment>
<evidence type="ECO:0000313" key="10">
    <source>
        <dbReference type="EMBL" id="VEU81146.1"/>
    </source>
</evidence>
<evidence type="ECO:0000256" key="6">
    <source>
        <dbReference type="HAMAP-Rule" id="MF_00203"/>
    </source>
</evidence>
<dbReference type="GO" id="GO:0005737">
    <property type="term" value="C:cytoplasm"/>
    <property type="evidence" value="ECO:0007669"/>
    <property type="project" value="UniProtKB-SubCell"/>
</dbReference>
<dbReference type="Gene3D" id="4.10.860.10">
    <property type="entry name" value="UVR domain"/>
    <property type="match status" value="1"/>
</dbReference>